<dbReference type="AlphaFoldDB" id="A0A8J3LSN8"/>
<evidence type="ECO:0000313" key="6">
    <source>
        <dbReference type="EMBL" id="GIG77422.1"/>
    </source>
</evidence>
<dbReference type="CDD" id="cd05233">
    <property type="entry name" value="SDR_c"/>
    <property type="match status" value="1"/>
</dbReference>
<organism evidence="6 7">
    <name type="scientific">Planotetraspora kaengkrachanensis</name>
    <dbReference type="NCBI Taxonomy" id="575193"/>
    <lineage>
        <taxon>Bacteria</taxon>
        <taxon>Bacillati</taxon>
        <taxon>Actinomycetota</taxon>
        <taxon>Actinomycetes</taxon>
        <taxon>Streptosporangiales</taxon>
        <taxon>Streptosporangiaceae</taxon>
        <taxon>Planotetraspora</taxon>
    </lineage>
</organism>
<keyword evidence="2 4" id="KW-0808">Transferase</keyword>
<dbReference type="EC" id="2.7.7.60" evidence="4"/>
<reference evidence="6 7" key="1">
    <citation type="submission" date="2021-01" db="EMBL/GenBank/DDBJ databases">
        <title>Whole genome shotgun sequence of Planotetraspora kaengkrachanensis NBRC 104272.</title>
        <authorList>
            <person name="Komaki H."/>
            <person name="Tamura T."/>
        </authorList>
    </citation>
    <scope>NUCLEOTIDE SEQUENCE [LARGE SCALE GENOMIC DNA]</scope>
    <source>
        <strain evidence="6 7">NBRC 104272</strain>
    </source>
</reference>
<dbReference type="InterPro" id="IPR036291">
    <property type="entry name" value="NAD(P)-bd_dom_sf"/>
</dbReference>
<comment type="similarity">
    <text evidence="1 5">Belongs to the short-chain dehydrogenases/reductases (SDR) family.</text>
</comment>
<keyword evidence="4" id="KW-0414">Isoprene biosynthesis</keyword>
<evidence type="ECO:0000256" key="3">
    <source>
        <dbReference type="ARBA" id="ARBA00022695"/>
    </source>
</evidence>
<dbReference type="InterPro" id="IPR034683">
    <property type="entry name" value="IspD/TarI"/>
</dbReference>
<dbReference type="Pfam" id="PF01128">
    <property type="entry name" value="IspD"/>
    <property type="match status" value="1"/>
</dbReference>
<evidence type="ECO:0000256" key="5">
    <source>
        <dbReference type="RuleBase" id="RU000363"/>
    </source>
</evidence>
<feature type="site" description="Positions MEP for the nucleophilic attack" evidence="4">
    <location>
        <position position="161"/>
    </location>
</feature>
<dbReference type="CDD" id="cd02516">
    <property type="entry name" value="CDP-ME_synthetase"/>
    <property type="match status" value="1"/>
</dbReference>
<comment type="caution">
    <text evidence="6">The sequence shown here is derived from an EMBL/GenBank/DDBJ whole genome shotgun (WGS) entry which is preliminary data.</text>
</comment>
<dbReference type="SUPFAM" id="SSF53448">
    <property type="entry name" value="Nucleotide-diphospho-sugar transferases"/>
    <property type="match status" value="1"/>
</dbReference>
<feature type="site" description="Transition state stabilizer" evidence="4">
    <location>
        <position position="28"/>
    </location>
</feature>
<dbReference type="SUPFAM" id="SSF51735">
    <property type="entry name" value="NAD(P)-binding Rossmann-fold domains"/>
    <property type="match status" value="1"/>
</dbReference>
<dbReference type="GO" id="GO:0019288">
    <property type="term" value="P:isopentenyl diphosphate biosynthetic process, methylerythritol 4-phosphate pathway"/>
    <property type="evidence" value="ECO:0007669"/>
    <property type="project" value="UniProtKB-UniRule"/>
</dbReference>
<dbReference type="InterPro" id="IPR001228">
    <property type="entry name" value="IspD"/>
</dbReference>
<dbReference type="InterPro" id="IPR002347">
    <property type="entry name" value="SDR_fam"/>
</dbReference>
<dbReference type="InterPro" id="IPR012115">
    <property type="entry name" value="CDP-ribitol_syn"/>
</dbReference>
<dbReference type="PRINTS" id="PR00081">
    <property type="entry name" value="GDHRDH"/>
</dbReference>
<dbReference type="InterPro" id="IPR029044">
    <property type="entry name" value="Nucleotide-diphossugar_trans"/>
</dbReference>
<accession>A0A8J3LSN8</accession>
<comment type="catalytic activity">
    <reaction evidence="4">
        <text>2-C-methyl-D-erythritol 4-phosphate + CTP + H(+) = 4-CDP-2-C-methyl-D-erythritol + diphosphate</text>
        <dbReference type="Rhea" id="RHEA:13429"/>
        <dbReference type="ChEBI" id="CHEBI:15378"/>
        <dbReference type="ChEBI" id="CHEBI:33019"/>
        <dbReference type="ChEBI" id="CHEBI:37563"/>
        <dbReference type="ChEBI" id="CHEBI:57823"/>
        <dbReference type="ChEBI" id="CHEBI:58262"/>
        <dbReference type="EC" id="2.7.7.60"/>
    </reaction>
</comment>
<dbReference type="Gene3D" id="3.40.50.720">
    <property type="entry name" value="NAD(P)-binding Rossmann-like Domain"/>
    <property type="match status" value="1"/>
</dbReference>
<dbReference type="PANTHER" id="PTHR32125">
    <property type="entry name" value="2-C-METHYL-D-ERYTHRITOL 4-PHOSPHATE CYTIDYLYLTRANSFERASE, CHLOROPLASTIC"/>
    <property type="match status" value="1"/>
</dbReference>
<feature type="site" description="Transition state stabilizer" evidence="4">
    <location>
        <position position="21"/>
    </location>
</feature>
<evidence type="ECO:0000256" key="1">
    <source>
        <dbReference type="ARBA" id="ARBA00006484"/>
    </source>
</evidence>
<dbReference type="InterPro" id="IPR050088">
    <property type="entry name" value="IspD/TarI_cytidylyltransf_bact"/>
</dbReference>
<dbReference type="Pfam" id="PF00106">
    <property type="entry name" value="adh_short"/>
    <property type="match status" value="1"/>
</dbReference>
<dbReference type="GO" id="GO:0050518">
    <property type="term" value="F:2-C-methyl-D-erythritol 4-phosphate cytidylyltransferase activity"/>
    <property type="evidence" value="ECO:0007669"/>
    <property type="project" value="UniProtKB-UniRule"/>
</dbReference>
<dbReference type="Proteomes" id="UP000630097">
    <property type="component" value="Unassembled WGS sequence"/>
</dbReference>
<name>A0A8J3LSN8_9ACTN</name>
<dbReference type="PRINTS" id="PR00080">
    <property type="entry name" value="SDRFAMILY"/>
</dbReference>
<protein>
    <recommendedName>
        <fullName evidence="4">2-C-methyl-D-erythritol 4-phosphate cytidylyltransferase</fullName>
        <ecNumber evidence="4">2.7.7.60</ecNumber>
    </recommendedName>
    <alternativeName>
        <fullName evidence="4">4-diphosphocytidyl-2C-methyl-D-erythritol synthase</fullName>
    </alternativeName>
    <alternativeName>
        <fullName evidence="4">MEP cytidylyltransferase</fullName>
        <shortName evidence="4">MCT</shortName>
    </alternativeName>
</protein>
<dbReference type="HAMAP" id="MF_00108">
    <property type="entry name" value="IspD"/>
    <property type="match status" value="1"/>
</dbReference>
<sequence length="463" mass="49776">MTVEERLPVVGVVLAGGIGQRVGLRTPKQLLKIAGKPILEHTLALFDGAPEIDEILVVMAPGHTADAEKMVARLDKGGTVIEGGASRTESTWRALQALGDRECNVLLHDAVRPLLEQRIVTECVRALETYTGVDVAIPSADTVVVAEPTPEGEVIREIPDRAFLRRGQTPQCFRLSVIREAYQRAFADPEFLLHPPTDDCGVMLRYLPDEPIAIVPGSEHNMKVTHPLDVYLADKLFQLGSSGAPAASPEVLRAGLAGRTVVVFGGSSGIGADVAALAREHGADVHCFSRTLNGVRVEDAASVEAAFEKVGGPIDYVVNTAGVLHTGRLAELDDATVIEAMNINYLGPINVARAAIPYLRESSGQLLLYTSSSYTRGRATYSLYSSAKAAVVNLTQALADEWAEFDVRVNCINPERTSTPMRLRAFGEEPEGTLLTSRAVAETSLDVLVSDLTGQVIDVRIRR</sequence>
<keyword evidence="3 4" id="KW-0548">Nucleotidyltransferase</keyword>
<dbReference type="PANTHER" id="PTHR32125:SF4">
    <property type="entry name" value="2-C-METHYL-D-ERYTHRITOL 4-PHOSPHATE CYTIDYLYLTRANSFERASE, CHLOROPLASTIC"/>
    <property type="match status" value="1"/>
</dbReference>
<comment type="similarity">
    <text evidence="4">Belongs to the IspD/TarI cytidylyltransferase family. IspD subfamily.</text>
</comment>
<dbReference type="UniPathway" id="UPA00056">
    <property type="reaction ID" value="UER00093"/>
</dbReference>
<gene>
    <name evidence="4" type="primary">ispD</name>
    <name evidence="6" type="ORF">Pka01_05490</name>
</gene>
<evidence type="ECO:0000256" key="2">
    <source>
        <dbReference type="ARBA" id="ARBA00022679"/>
    </source>
</evidence>
<dbReference type="RefSeq" id="WP_203880885.1">
    <property type="nucleotide sequence ID" value="NZ_BAABHH010000001.1"/>
</dbReference>
<dbReference type="PROSITE" id="PS00061">
    <property type="entry name" value="ADH_SHORT"/>
    <property type="match status" value="1"/>
</dbReference>
<dbReference type="EMBL" id="BONV01000001">
    <property type="protein sequence ID" value="GIG77422.1"/>
    <property type="molecule type" value="Genomic_DNA"/>
</dbReference>
<comment type="function">
    <text evidence="4">Catalyzes the formation of 4-diphosphocytidyl-2-C-methyl-D-erythritol from CTP and 2-C-methyl-D-erythritol 4-phosphate (MEP).</text>
</comment>
<comment type="pathway">
    <text evidence="4">Isoprenoid biosynthesis; isopentenyl diphosphate biosynthesis via DXP pathway; isopentenyl diphosphate from 1-deoxy-D-xylulose 5-phosphate: step 2/6.</text>
</comment>
<dbReference type="Gene3D" id="3.90.550.10">
    <property type="entry name" value="Spore Coat Polysaccharide Biosynthesis Protein SpsA, Chain A"/>
    <property type="match status" value="1"/>
</dbReference>
<feature type="site" description="Positions MEP for the nucleophilic attack" evidence="4">
    <location>
        <position position="223"/>
    </location>
</feature>
<dbReference type="InterPro" id="IPR020904">
    <property type="entry name" value="Sc_DH/Rdtase_CS"/>
</dbReference>
<proteinExistence type="inferred from homology"/>
<evidence type="ECO:0000313" key="7">
    <source>
        <dbReference type="Proteomes" id="UP000630097"/>
    </source>
</evidence>
<dbReference type="PIRSF" id="PIRSF036586">
    <property type="entry name" value="CDP-ribitol_syn"/>
    <property type="match status" value="1"/>
</dbReference>
<keyword evidence="7" id="KW-1185">Reference proteome</keyword>
<evidence type="ECO:0000256" key="4">
    <source>
        <dbReference type="HAMAP-Rule" id="MF_00108"/>
    </source>
</evidence>